<evidence type="ECO:0000256" key="1">
    <source>
        <dbReference type="ARBA" id="ARBA00004123"/>
    </source>
</evidence>
<dbReference type="Proteomes" id="UP000323000">
    <property type="component" value="Chromosome 4"/>
</dbReference>
<feature type="domain" description="TF-B3" evidence="6">
    <location>
        <begin position="202"/>
        <end position="301"/>
    </location>
</feature>
<accession>A0A5C7I559</accession>
<gene>
    <name evidence="7" type="ORF">EZV62_011411</name>
</gene>
<dbReference type="GO" id="GO:0003677">
    <property type="term" value="F:DNA binding"/>
    <property type="evidence" value="ECO:0007669"/>
    <property type="project" value="UniProtKB-KW"/>
</dbReference>
<dbReference type="EMBL" id="VAHF01000004">
    <property type="protein sequence ID" value="TXG64417.1"/>
    <property type="molecule type" value="Genomic_DNA"/>
</dbReference>
<name>A0A5C7I559_9ROSI</name>
<keyword evidence="4" id="KW-0804">Transcription</keyword>
<dbReference type="OrthoDB" id="623918at2759"/>
<dbReference type="PROSITE" id="PS50863">
    <property type="entry name" value="B3"/>
    <property type="match status" value="10"/>
</dbReference>
<keyword evidence="5" id="KW-0539">Nucleus</keyword>
<evidence type="ECO:0000256" key="2">
    <source>
        <dbReference type="ARBA" id="ARBA00023015"/>
    </source>
</evidence>
<sequence>MQGIPKVFVKKFGNELSTVATITVPNGRVWKVELTKDGRNIWFHGGWHEFVEYHSISTGYFLLFRYEKNSNFHVFIFDMSACEIRYPHYCVGLKNDSLTLKPPALEIKRKSTASLESPIFRHNYESRSKRCKMEKAVGMKKSDSIGDESEHKSKRTKFDEHELLDILKEMGIYVKRNFKYIAAKEKERAIAAARLFKPKNPSFMLILQPRDVGKCTMYVPFEFGKKYLISRDAKLVKLQDHDGREWSVKFWNKRSKVGGGDFTHGWSTFTKDKNLKDGDICYPSLCSSRQEAGRVCAIDVIKQAFEESGIVLFPLFVRIPKKFVKKFEKEHSDIVTLMVPNGRIWHVGLRKDEGKFWFYDGWHDFVKYHSICAGYFLVFKYEKNSNFRVLIFDITCCEIQYPYFCLSPKNDESVRHNEMENEDSVEIIDSTTPNPPKFSSFENNSFEKCPKSSGKIYTFTPLQQIQAIDIPESKIKHGYETPSKRLKVENPVEINKLDATGDESELKNAAYKVEMHSSDDEDEAKTTKIDKLELLTLFEDMKIFICRNVEYLTAKQRERAVDVAKLCKPENPAFMVILQSRNITKSFLYVPSNFAGKYLSRNAKYIRLQVSDGREWQVHIVRRQSAADFTKGVAKFFRENKLKDGDICVFELVTKDILLKGIPREFVKKFGNELSTVATLEAPNGRIWNVELTKDGRNIWFHVGWVEFVEYHSISIGYFLLFRYLKKSTFHVLIFDMSACEIRYPHYCVEQKNDNQDEIEDEDSVEIIGSLTPKPHASDSTSEINRSSKYNTSLESQIFRCSYEVRSKRRKMEEAVDLNESDSTGDESEHELLNILEEMGIYVKNNILCITAEEKLRAIAAARLFKPKNPSFMVILQHRDIFTGHMYVPLEFSKKYFISSDAKLIKLRDRDGKEWSVELSRYRPKGGGGDLTHGWTKFSKDKNLKEGDICMFELLGKKNIILKGIPKVFVKKFGNELSTLATLTVPNGRVWNVELMKDGRNIWFRGGGWHEFVEYHKISNGYFLLFRYLKNSTFHVLIFGKSACEIRYPHGCAKRKNDNQDEIEDEDSVEIIGSLTPMPPASDSTSEINRSRKSTSPIFRHSYEVRRSKRRKKMDESEHELLAILEEMGISVKKNFHSIRAEEKERAIATARLFRPKNPSFMVIMQPREVCGRAMYVPFEFVKKYLISTKLIKLQDRDGREWPVKFRKAVVSGGGDFKHGWAKFSKDKNLKEGDICIDDGDTKSCREARWCGGGESGGGRLKPSVALCVAVVDAQLPSSLQAAADLGSQLSWIAELDEEHIKQTKKLALIAVRERERETSSMAAETPSHFFKIIRHLTLQDKKLGIPKVFVKEFGNELSTVATLTVPNGGVWNVELMKDGRNIWFHGGWPEFVEYHSISNGYFLLFRYLKNSTFHVLIFDMSACEIRYPHCCVKRKDNNQDEIEDEDSVEIIDSLTPKPLASDSTASFESPIFRRSYEARSKRRKMEEVVDLNELDFTGDESEHELFDILEKMRISVKTNFQCIKAEEKVRAIAAAKLFKPKNPSFMVIMRPRDLCKGSMYVPFKFAKKYLISRDAELIKLHDRDGREWSVKFRNREGGDFIHGWTKFTKDKNLKKGDICMFELIRKNIVLKVSVFRSSTNIF</sequence>
<feature type="domain" description="TF-B3" evidence="6">
    <location>
        <begin position="982"/>
        <end position="1042"/>
    </location>
</feature>
<dbReference type="Pfam" id="PF02362">
    <property type="entry name" value="B3"/>
    <property type="match status" value="10"/>
</dbReference>
<keyword evidence="8" id="KW-1185">Reference proteome</keyword>
<feature type="domain" description="TF-B3" evidence="6">
    <location>
        <begin position="302"/>
        <end position="395"/>
    </location>
</feature>
<feature type="domain" description="TF-B3" evidence="6">
    <location>
        <begin position="871"/>
        <end position="976"/>
    </location>
</feature>
<comment type="caution">
    <text evidence="7">The sequence shown here is derived from an EMBL/GenBank/DDBJ whole genome shotgun (WGS) entry which is preliminary data.</text>
</comment>
<keyword evidence="2" id="KW-0805">Transcription regulation</keyword>
<feature type="domain" description="TF-B3" evidence="6">
    <location>
        <begin position="1160"/>
        <end position="1275"/>
    </location>
</feature>
<comment type="subcellular location">
    <subcellularLocation>
        <location evidence="1">Nucleus</location>
    </subcellularLocation>
</comment>
<protein>
    <recommendedName>
        <fullName evidence="6">TF-B3 domain-containing protein</fullName>
    </recommendedName>
</protein>
<dbReference type="PANTHER" id="PTHR31920">
    <property type="entry name" value="B3 DOMAIN-CONTAINING"/>
    <property type="match status" value="1"/>
</dbReference>
<evidence type="ECO:0000256" key="5">
    <source>
        <dbReference type="ARBA" id="ARBA00023242"/>
    </source>
</evidence>
<feature type="domain" description="TF-B3" evidence="6">
    <location>
        <begin position="1545"/>
        <end position="1639"/>
    </location>
</feature>
<proteinExistence type="predicted"/>
<dbReference type="Gene3D" id="2.40.330.10">
    <property type="entry name" value="DNA-binding pseudobarrel domain"/>
    <property type="match status" value="10"/>
</dbReference>
<dbReference type="InterPro" id="IPR050655">
    <property type="entry name" value="Plant_B3_domain"/>
</dbReference>
<evidence type="ECO:0000256" key="4">
    <source>
        <dbReference type="ARBA" id="ARBA00023163"/>
    </source>
</evidence>
<evidence type="ECO:0000259" key="6">
    <source>
        <dbReference type="PROSITE" id="PS50863"/>
    </source>
</evidence>
<feature type="domain" description="TF-B3" evidence="6">
    <location>
        <begin position="573"/>
        <end position="652"/>
    </location>
</feature>
<dbReference type="CDD" id="cd10017">
    <property type="entry name" value="B3_DNA"/>
    <property type="match status" value="10"/>
</dbReference>
<evidence type="ECO:0000256" key="3">
    <source>
        <dbReference type="ARBA" id="ARBA00023125"/>
    </source>
</evidence>
<reference evidence="8" key="1">
    <citation type="journal article" date="2019" name="Gigascience">
        <title>De novo genome assembly of the endangered Acer yangbiense, a plant species with extremely small populations endemic to Yunnan Province, China.</title>
        <authorList>
            <person name="Yang J."/>
            <person name="Wariss H.M."/>
            <person name="Tao L."/>
            <person name="Zhang R."/>
            <person name="Yun Q."/>
            <person name="Hollingsworth P."/>
            <person name="Dao Z."/>
            <person name="Luo G."/>
            <person name="Guo H."/>
            <person name="Ma Y."/>
            <person name="Sun W."/>
        </authorList>
    </citation>
    <scope>NUCLEOTIDE SEQUENCE [LARGE SCALE GENOMIC DNA]</scope>
    <source>
        <strain evidence="8">cv. Malutang</strain>
    </source>
</reference>
<evidence type="ECO:0000313" key="7">
    <source>
        <dbReference type="EMBL" id="TXG64417.1"/>
    </source>
</evidence>
<dbReference type="InterPro" id="IPR015300">
    <property type="entry name" value="DNA-bd_pseudobarrel_sf"/>
</dbReference>
<feature type="domain" description="TF-B3" evidence="6">
    <location>
        <begin position="662"/>
        <end position="738"/>
    </location>
</feature>
<dbReference type="GO" id="GO:0005634">
    <property type="term" value="C:nucleus"/>
    <property type="evidence" value="ECO:0007669"/>
    <property type="project" value="UniProtKB-SubCell"/>
</dbReference>
<dbReference type="PANTHER" id="PTHR31920:SF51">
    <property type="entry name" value="BINDING PROTEIN, PUTATIVE-RELATED"/>
    <property type="match status" value="1"/>
</dbReference>
<evidence type="ECO:0000313" key="8">
    <source>
        <dbReference type="Proteomes" id="UP000323000"/>
    </source>
</evidence>
<feature type="domain" description="TF-B3" evidence="6">
    <location>
        <begin position="1329"/>
        <end position="1422"/>
    </location>
</feature>
<dbReference type="SUPFAM" id="SSF101936">
    <property type="entry name" value="DNA-binding pseudobarrel domain"/>
    <property type="match status" value="10"/>
</dbReference>
<organism evidence="7 8">
    <name type="scientific">Acer yangbiense</name>
    <dbReference type="NCBI Taxonomy" id="1000413"/>
    <lineage>
        <taxon>Eukaryota</taxon>
        <taxon>Viridiplantae</taxon>
        <taxon>Streptophyta</taxon>
        <taxon>Embryophyta</taxon>
        <taxon>Tracheophyta</taxon>
        <taxon>Spermatophyta</taxon>
        <taxon>Magnoliopsida</taxon>
        <taxon>eudicotyledons</taxon>
        <taxon>Gunneridae</taxon>
        <taxon>Pentapetalae</taxon>
        <taxon>rosids</taxon>
        <taxon>malvids</taxon>
        <taxon>Sapindales</taxon>
        <taxon>Sapindaceae</taxon>
        <taxon>Hippocastanoideae</taxon>
        <taxon>Acereae</taxon>
        <taxon>Acer</taxon>
    </lineage>
</organism>
<dbReference type="SMART" id="SM01019">
    <property type="entry name" value="B3"/>
    <property type="match status" value="10"/>
</dbReference>
<keyword evidence="3" id="KW-0238">DNA-binding</keyword>
<feature type="domain" description="TF-B3" evidence="6">
    <location>
        <begin position="1"/>
        <end position="80"/>
    </location>
</feature>
<dbReference type="InterPro" id="IPR003340">
    <property type="entry name" value="B3_DNA-bd"/>
</dbReference>